<organism evidence="2 3">
    <name type="scientific">Acidihalobacter prosperus</name>
    <dbReference type="NCBI Taxonomy" id="160660"/>
    <lineage>
        <taxon>Bacteria</taxon>
        <taxon>Pseudomonadati</taxon>
        <taxon>Pseudomonadota</taxon>
        <taxon>Gammaproteobacteria</taxon>
        <taxon>Chromatiales</taxon>
        <taxon>Ectothiorhodospiraceae</taxon>
        <taxon>Acidihalobacter</taxon>
    </lineage>
</organism>
<feature type="transmembrane region" description="Helical" evidence="1">
    <location>
        <begin position="187"/>
        <end position="205"/>
    </location>
</feature>
<feature type="transmembrane region" description="Helical" evidence="1">
    <location>
        <begin position="270"/>
        <end position="290"/>
    </location>
</feature>
<feature type="transmembrane region" description="Helical" evidence="1">
    <location>
        <begin position="118"/>
        <end position="135"/>
    </location>
</feature>
<dbReference type="RefSeq" id="WP_052064265.1">
    <property type="nucleotide sequence ID" value="NZ_JQSG02000003.1"/>
</dbReference>
<keyword evidence="1" id="KW-0812">Transmembrane</keyword>
<evidence type="ECO:0000256" key="1">
    <source>
        <dbReference type="SAM" id="Phobius"/>
    </source>
</evidence>
<gene>
    <name evidence="2" type="ORF">Thpro_021520</name>
</gene>
<feature type="transmembrane region" description="Helical" evidence="1">
    <location>
        <begin position="86"/>
        <end position="111"/>
    </location>
</feature>
<dbReference type="AlphaFoldDB" id="A0A1A6C3Q1"/>
<dbReference type="EMBL" id="JQSG02000003">
    <property type="protein sequence ID" value="OBS09192.1"/>
    <property type="molecule type" value="Genomic_DNA"/>
</dbReference>
<evidence type="ECO:0000313" key="2">
    <source>
        <dbReference type="EMBL" id="OBS09192.1"/>
    </source>
</evidence>
<keyword evidence="1" id="KW-0472">Membrane</keyword>
<dbReference type="STRING" id="160660.BJI67_02200"/>
<name>A0A1A6C3Q1_9GAMM</name>
<sequence>MPPDTTSKEVIMADVMPTPARAAARWDLHDHAVQRRAFRALRVVFGLIWVFNVVYQLHPAYIERLFLKSIAAHHGQSAWYVDYTHWAMGLIAAIGAPGVALFTVAVGALLAVSLLSGLWLRQVAWIGVVFTFVMWTLNGHLGGPYTAGATDPGTLVVYSLTFIALLLAEPAAGAADDETARARRYRILRLLFGALWAFDAAWKWTPFFIDHSLSYLVQSQAGQPAWIVAYIQIFVDAIKLVGQQAFGIFAAVAETVIAVGLIANRGMRFVLPFGFLYSIGVWTTAEGWGGPYGAVTGVGGDVLGTTIIYALIFAYLMVMYPPTRRSAA</sequence>
<dbReference type="Proteomes" id="UP000029273">
    <property type="component" value="Unassembled WGS sequence"/>
</dbReference>
<protein>
    <submittedName>
        <fullName evidence="2">Uncharacterized protein</fullName>
    </submittedName>
</protein>
<dbReference type="OrthoDB" id="5290932at2"/>
<comment type="caution">
    <text evidence="2">The sequence shown here is derived from an EMBL/GenBank/DDBJ whole genome shotgun (WGS) entry which is preliminary data.</text>
</comment>
<accession>A0A1A6C3Q1</accession>
<feature type="transmembrane region" description="Helical" evidence="1">
    <location>
        <begin position="245"/>
        <end position="263"/>
    </location>
</feature>
<feature type="transmembrane region" description="Helical" evidence="1">
    <location>
        <begin position="40"/>
        <end position="58"/>
    </location>
</feature>
<proteinExistence type="predicted"/>
<reference evidence="2 3" key="1">
    <citation type="journal article" date="2014" name="Genome Announc.">
        <title>Draft Genome Sequence of the Iron-Oxidizing, Acidophilic, and Halotolerant 'Thiobacillus prosperus' Type Strain DSM 5130.</title>
        <authorList>
            <person name="Ossandon F.J."/>
            <person name="Cardenas J.P."/>
            <person name="Corbett M."/>
            <person name="Quatrini R."/>
            <person name="Holmes D.S."/>
            <person name="Watkin E."/>
        </authorList>
    </citation>
    <scope>NUCLEOTIDE SEQUENCE [LARGE SCALE GENOMIC DNA]</scope>
    <source>
        <strain evidence="2 3">DSM 5130</strain>
    </source>
</reference>
<keyword evidence="1" id="KW-1133">Transmembrane helix</keyword>
<feature type="transmembrane region" description="Helical" evidence="1">
    <location>
        <begin position="155"/>
        <end position="175"/>
    </location>
</feature>
<evidence type="ECO:0000313" key="3">
    <source>
        <dbReference type="Proteomes" id="UP000029273"/>
    </source>
</evidence>
<keyword evidence="3" id="KW-1185">Reference proteome</keyword>
<feature type="transmembrane region" description="Helical" evidence="1">
    <location>
        <begin position="302"/>
        <end position="320"/>
    </location>
</feature>